<dbReference type="STRING" id="767452.AVL62_06980"/>
<keyword evidence="1" id="KW-0472">Membrane</keyword>
<reference evidence="3 4" key="1">
    <citation type="submission" date="2015-12" db="EMBL/GenBank/DDBJ databases">
        <title>Serinicoccus chungangenesis strain CD08_5 genome sequencing and assembly.</title>
        <authorList>
            <person name="Chander A.M."/>
            <person name="Kaur G."/>
            <person name="Nair G.R."/>
            <person name="Dhawan D.K."/>
            <person name="Kochhar R.K."/>
            <person name="Mayilraj S."/>
            <person name="Bhadada S.K."/>
        </authorList>
    </citation>
    <scope>NUCLEOTIDE SEQUENCE [LARGE SCALE GENOMIC DNA]</scope>
    <source>
        <strain evidence="3 4">CD08_5</strain>
    </source>
</reference>
<feature type="domain" description="YoaR-like putative peptidoglycan binding" evidence="2">
    <location>
        <begin position="140"/>
        <end position="205"/>
    </location>
</feature>
<dbReference type="Pfam" id="PF12229">
    <property type="entry name" value="PG_binding_4"/>
    <property type="match status" value="2"/>
</dbReference>
<evidence type="ECO:0000256" key="1">
    <source>
        <dbReference type="SAM" id="Phobius"/>
    </source>
</evidence>
<dbReference type="InterPro" id="IPR007391">
    <property type="entry name" value="Vancomycin_resist_VanW"/>
</dbReference>
<dbReference type="EMBL" id="LQBL01000002">
    <property type="protein sequence ID" value="KUG59409.1"/>
    <property type="molecule type" value="Genomic_DNA"/>
</dbReference>
<keyword evidence="1" id="KW-1133">Transmembrane helix</keyword>
<dbReference type="OrthoDB" id="9813301at2"/>
<gene>
    <name evidence="3" type="ORF">AVL62_06980</name>
</gene>
<evidence type="ECO:0000313" key="4">
    <source>
        <dbReference type="Proteomes" id="UP000054837"/>
    </source>
</evidence>
<feature type="transmembrane region" description="Helical" evidence="1">
    <location>
        <begin position="20"/>
        <end position="45"/>
    </location>
</feature>
<dbReference type="Proteomes" id="UP000054837">
    <property type="component" value="Unassembled WGS sequence"/>
</dbReference>
<dbReference type="PANTHER" id="PTHR35788">
    <property type="entry name" value="EXPORTED PROTEIN-RELATED"/>
    <property type="match status" value="1"/>
</dbReference>
<dbReference type="InterPro" id="IPR052913">
    <property type="entry name" value="Glycopeptide_resist_protein"/>
</dbReference>
<dbReference type="RefSeq" id="WP_058889884.1">
    <property type="nucleotide sequence ID" value="NZ_LQBL01000002.1"/>
</dbReference>
<evidence type="ECO:0000259" key="2">
    <source>
        <dbReference type="Pfam" id="PF12229"/>
    </source>
</evidence>
<protein>
    <recommendedName>
        <fullName evidence="2">YoaR-like putative peptidoglycan binding domain-containing protein</fullName>
    </recommendedName>
</protein>
<dbReference type="InterPro" id="IPR022029">
    <property type="entry name" value="YoaR-like_PG-bd"/>
</dbReference>
<evidence type="ECO:0000313" key="3">
    <source>
        <dbReference type="EMBL" id="KUG59409.1"/>
    </source>
</evidence>
<dbReference type="Pfam" id="PF04294">
    <property type="entry name" value="VanW"/>
    <property type="match status" value="1"/>
</dbReference>
<proteinExistence type="predicted"/>
<organism evidence="3 4">
    <name type="scientific">Serinicoccus chungangensis</name>
    <dbReference type="NCBI Taxonomy" id="767452"/>
    <lineage>
        <taxon>Bacteria</taxon>
        <taxon>Bacillati</taxon>
        <taxon>Actinomycetota</taxon>
        <taxon>Actinomycetes</taxon>
        <taxon>Micrococcales</taxon>
        <taxon>Ornithinimicrobiaceae</taxon>
        <taxon>Serinicoccus</taxon>
    </lineage>
</organism>
<name>A0A0W8IHH2_9MICO</name>
<keyword evidence="4" id="KW-1185">Reference proteome</keyword>
<accession>A0A0W8IHH2</accession>
<sequence>MADATDRPGTLREEGDGRGWWSVVGRLTAALLVLAAVYVGAALYFQDRPPAGVSVAGVDIGSLTDQEARAELTREFGDRTTEPLVLTLTPDGAAPEEAERVEVVPADAGLSLDLDRTLRGVTGLSFHPARLWDHVAGADRDLPLYGGVDEEALRAEVTRLAADYDTDPVDGEVGLTPDGVEVTEAQPGRTLEVEETVEELQQAWVGQVWDEEQGPDREVAGVASTQRPELTAAEIERFTQEVLDPALAAPVVVEATRGEGEQEEEARAELARRDLLQLLTVEQSDGALALGIDAEATLDRVRQDLGRLERGPRDATVRLAGSSVEVVGGQVGYALVEEGLVDAVEAALTETGEGRTVAADVDTVRPQITNAVAREWSFSQMSSFVSVFPSGPDYEARTANLRTGVANVNGTVVMPGEQFSLGAALGEVSEEAGYAEAPVIVDGELVMGLGGGLSQISTVVFNASWFAGVQLDAHTTHSFYIPRYPAGREATLALPWIDNLWTNDTDTPVVVRAWITGDEIHMVLLGDKQYTVRTVDGERRDVTRGERREDDSEDCVDQAPSEGFTIRNIRILLQGGDEVARDDFTTTYAAADEIVCTNPRAGGR</sequence>
<dbReference type="AlphaFoldDB" id="A0A0W8IHH2"/>
<dbReference type="PANTHER" id="PTHR35788:SF1">
    <property type="entry name" value="EXPORTED PROTEIN"/>
    <property type="match status" value="1"/>
</dbReference>
<keyword evidence="1" id="KW-0812">Transmembrane</keyword>
<comment type="caution">
    <text evidence="3">The sequence shown here is derived from an EMBL/GenBank/DDBJ whole genome shotgun (WGS) entry which is preliminary data.</text>
</comment>
<feature type="domain" description="YoaR-like putative peptidoglycan binding" evidence="2">
    <location>
        <begin position="285"/>
        <end position="353"/>
    </location>
</feature>